<evidence type="ECO:0000313" key="3">
    <source>
        <dbReference type="Proteomes" id="UP000198804"/>
    </source>
</evidence>
<dbReference type="Proteomes" id="UP000198804">
    <property type="component" value="Unassembled WGS sequence"/>
</dbReference>
<sequence length="131" mass="14139">MPSTSPAVPLASFLLLAAGLALKHVVADFLLQTGAIARGKERRQGWLGPLCLHALGHAGLTLALALLVAPLLWWLALVDFAVHFVIDRAKSILGHRLGLGTDDVRFWWLIGFDQFLHQLTNLGLAAAFATL</sequence>
<dbReference type="RefSeq" id="WP_091944544.1">
    <property type="nucleotide sequence ID" value="NZ_FOSV01000006.1"/>
</dbReference>
<keyword evidence="3" id="KW-1185">Reference proteome</keyword>
<evidence type="ECO:0000256" key="1">
    <source>
        <dbReference type="SAM" id="Phobius"/>
    </source>
</evidence>
<reference evidence="3" key="1">
    <citation type="submission" date="2016-10" db="EMBL/GenBank/DDBJ databases">
        <authorList>
            <person name="Varghese N."/>
            <person name="Submissions S."/>
        </authorList>
    </citation>
    <scope>NUCLEOTIDE SEQUENCE [LARGE SCALE GENOMIC DNA]</scope>
    <source>
        <strain evidence="3">CGMCC 1.6474</strain>
    </source>
</reference>
<protein>
    <recommendedName>
        <fullName evidence="4">DUF3307 domain-containing protein</fullName>
    </recommendedName>
</protein>
<dbReference type="STRING" id="414703.SAMN04488125_1064"/>
<evidence type="ECO:0000313" key="2">
    <source>
        <dbReference type="EMBL" id="SFK92277.1"/>
    </source>
</evidence>
<keyword evidence="1" id="KW-1133">Transmembrane helix</keyword>
<evidence type="ECO:0008006" key="4">
    <source>
        <dbReference type="Google" id="ProtNLM"/>
    </source>
</evidence>
<proteinExistence type="predicted"/>
<accession>A0A1I4DIG2</accession>
<dbReference type="InterPro" id="IPR021737">
    <property type="entry name" value="Phage_phiKZ_Orf197"/>
</dbReference>
<dbReference type="EMBL" id="FOSV01000006">
    <property type="protein sequence ID" value="SFK92277.1"/>
    <property type="molecule type" value="Genomic_DNA"/>
</dbReference>
<keyword evidence="1" id="KW-0472">Membrane</keyword>
<gene>
    <name evidence="2" type="ORF">SAMN04488125_1064</name>
</gene>
<feature type="transmembrane region" description="Helical" evidence="1">
    <location>
        <begin position="62"/>
        <end position="86"/>
    </location>
</feature>
<dbReference type="AlphaFoldDB" id="A0A1I4DIG2"/>
<name>A0A1I4DIG2_9HYPH</name>
<dbReference type="Pfam" id="PF11750">
    <property type="entry name" value="DUF3307"/>
    <property type="match status" value="1"/>
</dbReference>
<keyword evidence="1" id="KW-0812">Transmembrane</keyword>
<dbReference type="OrthoDB" id="558011at2"/>
<organism evidence="2 3">
    <name type="scientific">Methylorubrum salsuginis</name>
    <dbReference type="NCBI Taxonomy" id="414703"/>
    <lineage>
        <taxon>Bacteria</taxon>
        <taxon>Pseudomonadati</taxon>
        <taxon>Pseudomonadota</taxon>
        <taxon>Alphaproteobacteria</taxon>
        <taxon>Hyphomicrobiales</taxon>
        <taxon>Methylobacteriaceae</taxon>
        <taxon>Methylorubrum</taxon>
    </lineage>
</organism>